<name>A0A8K0SN93_9HYPO</name>
<keyword evidence="2" id="KW-1185">Reference proteome</keyword>
<dbReference type="AlphaFoldDB" id="A0A8K0SN93"/>
<gene>
    <name evidence="1" type="ORF">B0I35DRAFT_439183</name>
</gene>
<dbReference type="EMBL" id="JAGPNK010000012">
    <property type="protein sequence ID" value="KAH7310507.1"/>
    <property type="molecule type" value="Genomic_DNA"/>
</dbReference>
<dbReference type="Proteomes" id="UP000813444">
    <property type="component" value="Unassembled WGS sequence"/>
</dbReference>
<sequence>MRSRSYLISHSQSAARITKAVAAMHVLSCFASCGWHPSLSTSSCCFSCHAFLDRFSVGWAECMSCFAVMRCGNGERPAKDEVLCVGGRRRTDAPRESKVCCFFLITVTRSKMVWLVVCPIRIICSKCLPMTLQVAGGVENETC</sequence>
<proteinExistence type="predicted"/>
<protein>
    <submittedName>
        <fullName evidence="1">Uncharacterized protein</fullName>
    </submittedName>
</protein>
<reference evidence="1" key="1">
    <citation type="journal article" date="2021" name="Nat. Commun.">
        <title>Genetic determinants of endophytism in the Arabidopsis root mycobiome.</title>
        <authorList>
            <person name="Mesny F."/>
            <person name="Miyauchi S."/>
            <person name="Thiergart T."/>
            <person name="Pickel B."/>
            <person name="Atanasova L."/>
            <person name="Karlsson M."/>
            <person name="Huettel B."/>
            <person name="Barry K.W."/>
            <person name="Haridas S."/>
            <person name="Chen C."/>
            <person name="Bauer D."/>
            <person name="Andreopoulos W."/>
            <person name="Pangilinan J."/>
            <person name="LaButti K."/>
            <person name="Riley R."/>
            <person name="Lipzen A."/>
            <person name="Clum A."/>
            <person name="Drula E."/>
            <person name="Henrissat B."/>
            <person name="Kohler A."/>
            <person name="Grigoriev I.V."/>
            <person name="Martin F.M."/>
            <person name="Hacquard S."/>
        </authorList>
    </citation>
    <scope>NUCLEOTIDE SEQUENCE</scope>
    <source>
        <strain evidence="1">MPI-CAGE-CH-0235</strain>
    </source>
</reference>
<comment type="caution">
    <text evidence="1">The sequence shown here is derived from an EMBL/GenBank/DDBJ whole genome shotgun (WGS) entry which is preliminary data.</text>
</comment>
<accession>A0A8K0SN93</accession>
<evidence type="ECO:0000313" key="2">
    <source>
        <dbReference type="Proteomes" id="UP000813444"/>
    </source>
</evidence>
<organism evidence="1 2">
    <name type="scientific">Stachybotrys elegans</name>
    <dbReference type="NCBI Taxonomy" id="80388"/>
    <lineage>
        <taxon>Eukaryota</taxon>
        <taxon>Fungi</taxon>
        <taxon>Dikarya</taxon>
        <taxon>Ascomycota</taxon>
        <taxon>Pezizomycotina</taxon>
        <taxon>Sordariomycetes</taxon>
        <taxon>Hypocreomycetidae</taxon>
        <taxon>Hypocreales</taxon>
        <taxon>Stachybotryaceae</taxon>
        <taxon>Stachybotrys</taxon>
    </lineage>
</organism>
<evidence type="ECO:0000313" key="1">
    <source>
        <dbReference type="EMBL" id="KAH7310507.1"/>
    </source>
</evidence>